<protein>
    <submittedName>
        <fullName evidence="2">3'-5' exonuclease</fullName>
    </submittedName>
</protein>
<evidence type="ECO:0000313" key="2">
    <source>
        <dbReference type="EMBL" id="RZF20926.1"/>
    </source>
</evidence>
<evidence type="ECO:0000259" key="1">
    <source>
        <dbReference type="SMART" id="SM00479"/>
    </source>
</evidence>
<dbReference type="Proteomes" id="UP000443582">
    <property type="component" value="Unassembled WGS sequence"/>
</dbReference>
<dbReference type="Gene3D" id="3.30.420.10">
    <property type="entry name" value="Ribonuclease H-like superfamily/Ribonuclease H"/>
    <property type="match status" value="1"/>
</dbReference>
<dbReference type="InterPro" id="IPR012337">
    <property type="entry name" value="RNaseH-like_sf"/>
</dbReference>
<evidence type="ECO:0000313" key="3">
    <source>
        <dbReference type="Proteomes" id="UP000443582"/>
    </source>
</evidence>
<keyword evidence="3" id="KW-1185">Reference proteome</keyword>
<keyword evidence="2" id="KW-0540">Nuclease</keyword>
<comment type="caution">
    <text evidence="2">The sequence shown here is derived from an EMBL/GenBank/DDBJ whole genome shotgun (WGS) entry which is preliminary data.</text>
</comment>
<dbReference type="Pfam" id="PF00929">
    <property type="entry name" value="RNase_T"/>
    <property type="match status" value="1"/>
</dbReference>
<dbReference type="SMART" id="SM00479">
    <property type="entry name" value="EXOIII"/>
    <property type="match status" value="1"/>
</dbReference>
<reference evidence="3" key="1">
    <citation type="journal article" date="2019" name="Int. J. Syst. Evol. Microbiol.">
        <title>Halobacteriovorax valvorus sp. nov., a novel prokaryotic predator isolated from coastal seawater of China.</title>
        <authorList>
            <person name="Chen M.-X."/>
        </authorList>
    </citation>
    <scope>NUCLEOTIDE SEQUENCE [LARGE SCALE GENOMIC DNA]</scope>
    <source>
        <strain evidence="3">BL9</strain>
    </source>
</reference>
<name>A0ABY0IGI1_9BACT</name>
<dbReference type="CDD" id="cd06127">
    <property type="entry name" value="DEDDh"/>
    <property type="match status" value="1"/>
</dbReference>
<organism evidence="2 3">
    <name type="scientific">Halobacteriovorax vibrionivorans</name>
    <dbReference type="NCBI Taxonomy" id="2152716"/>
    <lineage>
        <taxon>Bacteria</taxon>
        <taxon>Pseudomonadati</taxon>
        <taxon>Bdellovibrionota</taxon>
        <taxon>Bacteriovoracia</taxon>
        <taxon>Bacteriovoracales</taxon>
        <taxon>Halobacteriovoraceae</taxon>
        <taxon>Halobacteriovorax</taxon>
    </lineage>
</organism>
<feature type="domain" description="Exonuclease" evidence="1">
    <location>
        <begin position="2"/>
        <end position="184"/>
    </location>
</feature>
<dbReference type="GO" id="GO:0004527">
    <property type="term" value="F:exonuclease activity"/>
    <property type="evidence" value="ECO:0007669"/>
    <property type="project" value="UniProtKB-KW"/>
</dbReference>
<sequence>MLILGVDLEGINENLTQKGVNLNVDRVTEIGAVLWDTRINSPVRIFSELIDEKDRLKLTQEVIELTGIDEQLLKDWGRRGDEIKMALERLALLIKKADYLMAHNGAKYDKPMLTAMFERYEVDMPNKIWIDTQEDIEYPSKIRHKSMAMLEHSHGFINPFPHRAVTDVLAMLKIASHYDYARMTKLASAPKVRIVAELKAPNWKNKQEVEKFNTIKHKVARARFQWDPNVKEWSKIVSQVHIDEGKLMYDFDWRLS</sequence>
<dbReference type="RefSeq" id="WP_115363218.1">
    <property type="nucleotide sequence ID" value="NZ_QDKL01000003.1"/>
</dbReference>
<dbReference type="InterPro" id="IPR013520">
    <property type="entry name" value="Ribonucl_H"/>
</dbReference>
<dbReference type="SUPFAM" id="SSF53098">
    <property type="entry name" value="Ribonuclease H-like"/>
    <property type="match status" value="1"/>
</dbReference>
<dbReference type="InterPro" id="IPR036397">
    <property type="entry name" value="RNaseH_sf"/>
</dbReference>
<keyword evidence="2" id="KW-0269">Exonuclease</keyword>
<keyword evidence="2" id="KW-0378">Hydrolase</keyword>
<dbReference type="EMBL" id="QDKL01000003">
    <property type="protein sequence ID" value="RZF20926.1"/>
    <property type="molecule type" value="Genomic_DNA"/>
</dbReference>
<proteinExistence type="predicted"/>
<gene>
    <name evidence="2" type="ORF">DAY19_13150</name>
</gene>
<accession>A0ABY0IGI1</accession>